<dbReference type="GO" id="GO:0043565">
    <property type="term" value="F:sequence-specific DNA binding"/>
    <property type="evidence" value="ECO:0007669"/>
    <property type="project" value="InterPro"/>
</dbReference>
<reference evidence="5 6" key="1">
    <citation type="submission" date="2020-11" db="EMBL/GenBank/DDBJ databases">
        <title>Draft genome sequencing of a Lachnospiraceae strain isolated from anoxic soil subjected to BSD treatment.</title>
        <authorList>
            <person name="Uek A."/>
            <person name="Tonouchi A."/>
        </authorList>
    </citation>
    <scope>NUCLEOTIDE SEQUENCE [LARGE SCALE GENOMIC DNA]</scope>
    <source>
        <strain evidence="5 6">TB5</strain>
    </source>
</reference>
<evidence type="ECO:0000313" key="6">
    <source>
        <dbReference type="Proteomes" id="UP000595897"/>
    </source>
</evidence>
<dbReference type="InterPro" id="IPR018062">
    <property type="entry name" value="HTH_AraC-typ_CS"/>
</dbReference>
<dbReference type="KEGG" id="ahb:bsdtb5_10080"/>
<dbReference type="PANTHER" id="PTHR43280">
    <property type="entry name" value="ARAC-FAMILY TRANSCRIPTIONAL REGULATOR"/>
    <property type="match status" value="1"/>
</dbReference>
<dbReference type="Proteomes" id="UP000595897">
    <property type="component" value="Chromosome"/>
</dbReference>
<dbReference type="SUPFAM" id="SSF46689">
    <property type="entry name" value="Homeodomain-like"/>
    <property type="match status" value="2"/>
</dbReference>
<evidence type="ECO:0000256" key="1">
    <source>
        <dbReference type="ARBA" id="ARBA00023015"/>
    </source>
</evidence>
<dbReference type="InterPro" id="IPR020449">
    <property type="entry name" value="Tscrpt_reg_AraC-type_HTH"/>
</dbReference>
<dbReference type="PANTHER" id="PTHR43280:SF2">
    <property type="entry name" value="HTH-TYPE TRANSCRIPTIONAL REGULATOR EXSA"/>
    <property type="match status" value="1"/>
</dbReference>
<keyword evidence="2" id="KW-0238">DNA-binding</keyword>
<gene>
    <name evidence="5" type="ORF">bsdtb5_10080</name>
</gene>
<keyword evidence="1" id="KW-0805">Transcription regulation</keyword>
<dbReference type="Gene3D" id="1.10.10.60">
    <property type="entry name" value="Homeodomain-like"/>
    <property type="match status" value="2"/>
</dbReference>
<name>A0A7R7EJ50_9FIRM</name>
<dbReference type="GO" id="GO:0003700">
    <property type="term" value="F:DNA-binding transcription factor activity"/>
    <property type="evidence" value="ECO:0007669"/>
    <property type="project" value="InterPro"/>
</dbReference>
<dbReference type="InterPro" id="IPR018060">
    <property type="entry name" value="HTH_AraC"/>
</dbReference>
<dbReference type="PROSITE" id="PS01124">
    <property type="entry name" value="HTH_ARAC_FAMILY_2"/>
    <property type="match status" value="1"/>
</dbReference>
<organism evidence="5 6">
    <name type="scientific">Anaeromicropila herbilytica</name>
    <dbReference type="NCBI Taxonomy" id="2785025"/>
    <lineage>
        <taxon>Bacteria</taxon>
        <taxon>Bacillati</taxon>
        <taxon>Bacillota</taxon>
        <taxon>Clostridia</taxon>
        <taxon>Lachnospirales</taxon>
        <taxon>Lachnospiraceae</taxon>
        <taxon>Anaeromicropila</taxon>
    </lineage>
</organism>
<evidence type="ECO:0000313" key="5">
    <source>
        <dbReference type="EMBL" id="BCN29713.1"/>
    </source>
</evidence>
<sequence length="112" mass="13419">MLSEVYVEKIEDYISENYNKQISLVHLANYVGFSSYYLSKLMKEAFDINYCEYLTKIRVEKAKDLLQEREFTISEISYKVGYSEPKYFSNVFRKMEGISPSEYRKRFIKELA</sequence>
<evidence type="ECO:0000256" key="3">
    <source>
        <dbReference type="ARBA" id="ARBA00023163"/>
    </source>
</evidence>
<dbReference type="AlphaFoldDB" id="A0A7R7EJ50"/>
<keyword evidence="3" id="KW-0804">Transcription</keyword>
<dbReference type="PROSITE" id="PS00041">
    <property type="entry name" value="HTH_ARAC_FAMILY_1"/>
    <property type="match status" value="1"/>
</dbReference>
<dbReference type="InterPro" id="IPR009057">
    <property type="entry name" value="Homeodomain-like_sf"/>
</dbReference>
<dbReference type="RefSeq" id="WP_271714977.1">
    <property type="nucleotide sequence ID" value="NZ_AP024169.1"/>
</dbReference>
<protein>
    <recommendedName>
        <fullName evidence="4">HTH araC/xylS-type domain-containing protein</fullName>
    </recommendedName>
</protein>
<dbReference type="Pfam" id="PF12833">
    <property type="entry name" value="HTH_18"/>
    <property type="match status" value="1"/>
</dbReference>
<accession>A0A7R7EJ50</accession>
<dbReference type="PRINTS" id="PR00032">
    <property type="entry name" value="HTHARAC"/>
</dbReference>
<dbReference type="SMART" id="SM00342">
    <property type="entry name" value="HTH_ARAC"/>
    <property type="match status" value="1"/>
</dbReference>
<evidence type="ECO:0000259" key="4">
    <source>
        <dbReference type="PROSITE" id="PS01124"/>
    </source>
</evidence>
<feature type="domain" description="HTH araC/xylS-type" evidence="4">
    <location>
        <begin position="8"/>
        <end position="106"/>
    </location>
</feature>
<dbReference type="EMBL" id="AP024169">
    <property type="protein sequence ID" value="BCN29713.1"/>
    <property type="molecule type" value="Genomic_DNA"/>
</dbReference>
<keyword evidence="6" id="KW-1185">Reference proteome</keyword>
<evidence type="ECO:0000256" key="2">
    <source>
        <dbReference type="ARBA" id="ARBA00023125"/>
    </source>
</evidence>
<proteinExistence type="predicted"/>